<feature type="transmembrane region" description="Helical" evidence="1">
    <location>
        <begin position="45"/>
        <end position="67"/>
    </location>
</feature>
<accession>A0A2P5K983</accession>
<dbReference type="Proteomes" id="UP000243096">
    <property type="component" value="Unassembled WGS sequence"/>
</dbReference>
<gene>
    <name evidence="2" type="ORF">B0O95_109109</name>
</gene>
<keyword evidence="1" id="KW-1133">Transmembrane helix</keyword>
<protein>
    <submittedName>
        <fullName evidence="2">Type IV pilus assembly protein PilN</fullName>
    </submittedName>
</protein>
<evidence type="ECO:0000313" key="2">
    <source>
        <dbReference type="EMBL" id="PPB83282.1"/>
    </source>
</evidence>
<reference evidence="2 3" key="1">
    <citation type="submission" date="2018-01" db="EMBL/GenBank/DDBJ databases">
        <title>Genomic Encyclopedia of Type Strains, Phase III (KMG-III): the genomes of soil and plant-associated and newly described type strains.</title>
        <authorList>
            <person name="Whitman W."/>
        </authorList>
    </citation>
    <scope>NUCLEOTIDE SEQUENCE [LARGE SCALE GENOMIC DNA]</scope>
    <source>
        <strain evidence="2 3">HKI456</strain>
    </source>
</reference>
<organism evidence="2 3">
    <name type="scientific">Mycetohabitans endofungorum</name>
    <dbReference type="NCBI Taxonomy" id="417203"/>
    <lineage>
        <taxon>Bacteria</taxon>
        <taxon>Pseudomonadati</taxon>
        <taxon>Pseudomonadota</taxon>
        <taxon>Betaproteobacteria</taxon>
        <taxon>Burkholderiales</taxon>
        <taxon>Burkholderiaceae</taxon>
        <taxon>Mycetohabitans</taxon>
    </lineage>
</organism>
<keyword evidence="3" id="KW-1185">Reference proteome</keyword>
<evidence type="ECO:0000313" key="3">
    <source>
        <dbReference type="Proteomes" id="UP000243096"/>
    </source>
</evidence>
<evidence type="ECO:0000256" key="1">
    <source>
        <dbReference type="SAM" id="Phobius"/>
    </source>
</evidence>
<keyword evidence="1" id="KW-0812">Transmembrane</keyword>
<comment type="caution">
    <text evidence="2">The sequence shown here is derived from an EMBL/GenBank/DDBJ whole genome shotgun (WGS) entry which is preliminary data.</text>
</comment>
<dbReference type="EMBL" id="PRDW01000009">
    <property type="protein sequence ID" value="PPB83282.1"/>
    <property type="molecule type" value="Genomic_DNA"/>
</dbReference>
<keyword evidence="1" id="KW-0472">Membrane</keyword>
<proteinExistence type="predicted"/>
<sequence length="239" mass="25549">MSGVSARARDGRCRAACALLLGDLGGFNLLPHRARRRRRVRQRRAFSAACAALGGVGVAAIVAAAAGRNDIAAEQNRQRLESDLTAAAIPMAEYASLQAELGAYRAFCEHATQRAVRRDQLLALLDRLSRAAAHDVRLTELSRHGDETFVSGQATGQSALSAWLNELRHAPGVVSTSVLSFRRVPPDREAADTGRTTPAGAFNFTARLTHAGTRPLMSPHEQRVVARGVEQSVHAGEAS</sequence>
<name>A0A2P5K983_9BURK</name>
<dbReference type="AlphaFoldDB" id="A0A2P5K983"/>